<dbReference type="CDD" id="cd02197">
    <property type="entry name" value="HypE"/>
    <property type="match status" value="1"/>
</dbReference>
<dbReference type="Pfam" id="PF02769">
    <property type="entry name" value="AIRS_C"/>
    <property type="match status" value="1"/>
</dbReference>
<dbReference type="Pfam" id="PF00586">
    <property type="entry name" value="AIRS"/>
    <property type="match status" value="1"/>
</dbReference>
<comment type="similarity">
    <text evidence="1">Belongs to the HypE family.</text>
</comment>
<feature type="domain" description="PurM-like C-terminal" evidence="3">
    <location>
        <begin position="160"/>
        <end position="307"/>
    </location>
</feature>
<dbReference type="InterPro" id="IPR011854">
    <property type="entry name" value="HypE"/>
</dbReference>
<evidence type="ECO:0000313" key="4">
    <source>
        <dbReference type="EMBL" id="HGK53816.1"/>
    </source>
</evidence>
<accession>A0A7V3ZTB0</accession>
<reference evidence="4" key="1">
    <citation type="journal article" date="2020" name="mSystems">
        <title>Genome- and Community-Level Interaction Insights into Carbon Utilization and Element Cycling Functions of Hydrothermarchaeota in Hydrothermal Sediment.</title>
        <authorList>
            <person name="Zhou Z."/>
            <person name="Liu Y."/>
            <person name="Xu W."/>
            <person name="Pan J."/>
            <person name="Luo Z.H."/>
            <person name="Li M."/>
        </authorList>
    </citation>
    <scope>NUCLEOTIDE SEQUENCE [LARGE SCALE GENOMIC DNA]</scope>
    <source>
        <strain evidence="4">SpSt-695</strain>
    </source>
</reference>
<dbReference type="PANTHER" id="PTHR30303">
    <property type="entry name" value="HYDROGENASE ISOENZYMES FORMATION PROTEIN HYPE"/>
    <property type="match status" value="1"/>
</dbReference>
<dbReference type="SUPFAM" id="SSF55326">
    <property type="entry name" value="PurM N-terminal domain-like"/>
    <property type="match status" value="1"/>
</dbReference>
<dbReference type="InterPro" id="IPR036921">
    <property type="entry name" value="PurM-like_N_sf"/>
</dbReference>
<evidence type="ECO:0000256" key="1">
    <source>
        <dbReference type="ARBA" id="ARBA00006243"/>
    </source>
</evidence>
<dbReference type="Gene3D" id="3.90.650.10">
    <property type="entry name" value="PurM-like C-terminal domain"/>
    <property type="match status" value="1"/>
</dbReference>
<dbReference type="SUPFAM" id="SSF56042">
    <property type="entry name" value="PurM C-terminal domain-like"/>
    <property type="match status" value="1"/>
</dbReference>
<gene>
    <name evidence="4" type="primary">hypE</name>
    <name evidence="4" type="ORF">ENU72_02185</name>
</gene>
<organism evidence="4">
    <name type="scientific">candidate division WOR-3 bacterium</name>
    <dbReference type="NCBI Taxonomy" id="2052148"/>
    <lineage>
        <taxon>Bacteria</taxon>
        <taxon>Bacteria division WOR-3</taxon>
    </lineage>
</organism>
<dbReference type="EMBL" id="DTDP01000094">
    <property type="protein sequence ID" value="HGK53816.1"/>
    <property type="molecule type" value="Genomic_DNA"/>
</dbReference>
<evidence type="ECO:0000259" key="3">
    <source>
        <dbReference type="Pfam" id="PF02769"/>
    </source>
</evidence>
<comment type="caution">
    <text evidence="4">The sequence shown here is derived from an EMBL/GenBank/DDBJ whole genome shotgun (WGS) entry which is preliminary data.</text>
</comment>
<dbReference type="InterPro" id="IPR010918">
    <property type="entry name" value="PurM-like_C_dom"/>
</dbReference>
<dbReference type="PIRSF" id="PIRSF005644">
    <property type="entry name" value="Hdrgns_mtr_HypE"/>
    <property type="match status" value="1"/>
</dbReference>
<dbReference type="PANTHER" id="PTHR30303:SF0">
    <property type="entry name" value="CARBAMOYL DEHYDRATASE HYPE"/>
    <property type="match status" value="1"/>
</dbReference>
<protein>
    <submittedName>
        <fullName evidence="4">Hydrogenase expression/formation protein HypE</fullName>
    </submittedName>
</protein>
<dbReference type="InterPro" id="IPR016188">
    <property type="entry name" value="PurM-like_N"/>
</dbReference>
<dbReference type="Gene3D" id="3.30.1330.10">
    <property type="entry name" value="PurM-like, N-terminal domain"/>
    <property type="match status" value="1"/>
</dbReference>
<dbReference type="InterPro" id="IPR036676">
    <property type="entry name" value="PurM-like_C_sf"/>
</dbReference>
<name>A0A7V3ZTB0_UNCW3</name>
<dbReference type="NCBIfam" id="TIGR02124">
    <property type="entry name" value="hypE"/>
    <property type="match status" value="1"/>
</dbReference>
<proteinExistence type="inferred from homology"/>
<dbReference type="AlphaFoldDB" id="A0A7V3ZTB0"/>
<evidence type="ECO:0000259" key="2">
    <source>
        <dbReference type="Pfam" id="PF00586"/>
    </source>
</evidence>
<feature type="domain" description="PurM-like N-terminal" evidence="2">
    <location>
        <begin position="36"/>
        <end position="148"/>
    </location>
</feature>
<dbReference type="GO" id="GO:0051604">
    <property type="term" value="P:protein maturation"/>
    <property type="evidence" value="ECO:0007669"/>
    <property type="project" value="TreeGrafter"/>
</dbReference>
<sequence length="332" mass="36741">MNFIKLSHGSGGKATKDLIEKLFLPFLKNEYLEKLHDSAVFEIDGKRFAFTTDSYVVSPIFFPGGDIGKLAVYGTVNDLSMAGAKPLFISLSLIIEEGFAIEKLEIIMKSIKEASERAKVLVITGDTKVVEKGKGDEIYINTSGIGIIEHNLDISPYSVKPGDKIIINGPIGMHGIAVMIERENLKIEGVKSDTQPLNFIIQKLIEENIEIHCLRDPTRGGVATSLNEIAEKSKTEILIYEEKIPVKEEVIGACEILGIDPLYVANEGKFLLFLPPYDVERAIKIIKEFEEGKEAEIIGEVKEGNGKVFIETKIGARRILDIPRGEILPRIC</sequence>